<evidence type="ECO:0000256" key="1">
    <source>
        <dbReference type="ARBA" id="ARBA00022801"/>
    </source>
</evidence>
<dbReference type="GO" id="GO:0006152">
    <property type="term" value="P:purine nucleoside catabolic process"/>
    <property type="evidence" value="ECO:0007669"/>
    <property type="project" value="TreeGrafter"/>
</dbReference>
<accession>A0A2V3Y3M7</accession>
<evidence type="ECO:0000313" key="5">
    <source>
        <dbReference type="Proteomes" id="UP000248057"/>
    </source>
</evidence>
<gene>
    <name evidence="4" type="ORF">DFR60_1064</name>
</gene>
<keyword evidence="5" id="KW-1185">Reference proteome</keyword>
<dbReference type="InterPro" id="IPR023186">
    <property type="entry name" value="IUNH"/>
</dbReference>
<feature type="domain" description="Inosine/uridine-preferring nucleoside hydrolase" evidence="3">
    <location>
        <begin position="35"/>
        <end position="275"/>
    </location>
</feature>
<comment type="caution">
    <text evidence="4">The sequence shown here is derived from an EMBL/GenBank/DDBJ whole genome shotgun (WGS) entry which is preliminary data.</text>
</comment>
<organism evidence="4 5">
    <name type="scientific">Hungatella effluvii</name>
    <dbReference type="NCBI Taxonomy" id="1096246"/>
    <lineage>
        <taxon>Bacteria</taxon>
        <taxon>Bacillati</taxon>
        <taxon>Bacillota</taxon>
        <taxon>Clostridia</taxon>
        <taxon>Lachnospirales</taxon>
        <taxon>Lachnospiraceae</taxon>
        <taxon>Hungatella</taxon>
    </lineage>
</organism>
<dbReference type="PANTHER" id="PTHR12304:SF4">
    <property type="entry name" value="URIDINE NUCLEOSIDASE"/>
    <property type="match status" value="1"/>
</dbReference>
<dbReference type="GO" id="GO:0008477">
    <property type="term" value="F:purine nucleosidase activity"/>
    <property type="evidence" value="ECO:0007669"/>
    <property type="project" value="TreeGrafter"/>
</dbReference>
<sequence length="321" mass="36525">MVPNPFNFTYGDDIDLPGMAESIQRLKRPEGPADVVLDTDTYNEVDDQYALAYLIGSADQLNLKAIYAAPFDNHHSKGPGDGMARSYDEIFHVLELLGRREEYGSCVRRGADRFLEKEDEPVRSEAAEHLIGLSRGYTRENPLYIVGIAACTNIASALLLDPTLKERVFVVWLGGLGFDWHDNHSFNAKQDVAAARVLLGSGVPLVLLPGRGVVDHFTTTGPELEHWLKGKNKFCDYIVERTRHEAEIVSGERCWSRPISDVTAVGWLLNPEFMLDRLEPSPIMEYDHYYAEDKRRHFIRYVYSINRDRLMYDLFTKLAKL</sequence>
<dbReference type="Pfam" id="PF01156">
    <property type="entry name" value="IU_nuc_hydro"/>
    <property type="match status" value="1"/>
</dbReference>
<protein>
    <submittedName>
        <fullName evidence="4">Inosine-uridine nucleoside N-ribohydrolase</fullName>
    </submittedName>
</protein>
<dbReference type="Proteomes" id="UP000248057">
    <property type="component" value="Unassembled WGS sequence"/>
</dbReference>
<dbReference type="EMBL" id="QJKD01000006">
    <property type="protein sequence ID" value="PXX52886.1"/>
    <property type="molecule type" value="Genomic_DNA"/>
</dbReference>
<dbReference type="InterPro" id="IPR001910">
    <property type="entry name" value="Inosine/uridine_hydrolase_dom"/>
</dbReference>
<dbReference type="RefSeq" id="WP_110323180.1">
    <property type="nucleotide sequence ID" value="NZ_QJKD01000006.1"/>
</dbReference>
<dbReference type="SUPFAM" id="SSF53590">
    <property type="entry name" value="Nucleoside hydrolase"/>
    <property type="match status" value="1"/>
</dbReference>
<name>A0A2V3Y3M7_9FIRM</name>
<evidence type="ECO:0000256" key="2">
    <source>
        <dbReference type="ARBA" id="ARBA00023295"/>
    </source>
</evidence>
<dbReference type="GeneID" id="86061762"/>
<proteinExistence type="predicted"/>
<dbReference type="GO" id="GO:0005829">
    <property type="term" value="C:cytosol"/>
    <property type="evidence" value="ECO:0007669"/>
    <property type="project" value="TreeGrafter"/>
</dbReference>
<reference evidence="4 5" key="1">
    <citation type="submission" date="2018-05" db="EMBL/GenBank/DDBJ databases">
        <title>Genomic Encyclopedia of Type Strains, Phase IV (KMG-IV): sequencing the most valuable type-strain genomes for metagenomic binning, comparative biology and taxonomic classification.</title>
        <authorList>
            <person name="Goeker M."/>
        </authorList>
    </citation>
    <scope>NUCLEOTIDE SEQUENCE [LARGE SCALE GENOMIC DNA]</scope>
    <source>
        <strain evidence="4 5">DSM 24995</strain>
    </source>
</reference>
<dbReference type="PANTHER" id="PTHR12304">
    <property type="entry name" value="INOSINE-URIDINE PREFERRING NUCLEOSIDE HYDROLASE"/>
    <property type="match status" value="1"/>
</dbReference>
<keyword evidence="2" id="KW-0326">Glycosidase</keyword>
<evidence type="ECO:0000313" key="4">
    <source>
        <dbReference type="EMBL" id="PXX52886.1"/>
    </source>
</evidence>
<evidence type="ECO:0000259" key="3">
    <source>
        <dbReference type="Pfam" id="PF01156"/>
    </source>
</evidence>
<dbReference type="InterPro" id="IPR036452">
    <property type="entry name" value="Ribo_hydro-like"/>
</dbReference>
<dbReference type="Gene3D" id="3.90.245.10">
    <property type="entry name" value="Ribonucleoside hydrolase-like"/>
    <property type="match status" value="1"/>
</dbReference>
<keyword evidence="1 4" id="KW-0378">Hydrolase</keyword>
<dbReference type="AlphaFoldDB" id="A0A2V3Y3M7"/>